<evidence type="ECO:0000313" key="1">
    <source>
        <dbReference type="EMBL" id="BAI96819.1"/>
    </source>
</evidence>
<proteinExistence type="predicted"/>
<name>D4Z2I7_SPHIU</name>
<evidence type="ECO:0000313" key="2">
    <source>
        <dbReference type="Proteomes" id="UP000007753"/>
    </source>
</evidence>
<reference evidence="1 2" key="1">
    <citation type="journal article" date="2010" name="J. Bacteriol.">
        <title>Complete genome sequence of the representative gamma-hexachlorocyclohexane-degrading bacterium Sphingobium japonicum UT26.</title>
        <authorList>
            <person name="Nagata Y."/>
            <person name="Ohtsubo Y."/>
            <person name="Endo R."/>
            <person name="Ichikawa N."/>
            <person name="Ankai A."/>
            <person name="Oguchi A."/>
            <person name="Fukui S."/>
            <person name="Fujita N."/>
            <person name="Tsuda M."/>
        </authorList>
    </citation>
    <scope>NUCLEOTIDE SEQUENCE [LARGE SCALE GENOMIC DNA]</scope>
    <source>
        <strain evidence="2">DSM 16413 / CCM 7287 / MTCC 6362 / UT26 / NBRC 101211 / UT26S</strain>
    </source>
</reference>
<keyword evidence="2" id="KW-1185">Reference proteome</keyword>
<sequence>MARAALSLAHRLYDNSEALIAAFAAANYPYAAPMLLSLQIAKPLVARALTFLVASPVKPSSH</sequence>
<dbReference type="Proteomes" id="UP000007753">
    <property type="component" value="Chromosome 1"/>
</dbReference>
<dbReference type="HOGENOM" id="CLU_2901915_0_0_5"/>
<dbReference type="RefSeq" id="WP_013040282.1">
    <property type="nucleotide sequence ID" value="NC_014006.1"/>
</dbReference>
<protein>
    <submittedName>
        <fullName evidence="1">Uncharacterized protein</fullName>
    </submittedName>
</protein>
<dbReference type="KEGG" id="sjp:SJA_C1-19850"/>
<gene>
    <name evidence="1" type="ordered locus">SJA_C1-19850</name>
</gene>
<dbReference type="EMBL" id="AP010803">
    <property type="protein sequence ID" value="BAI96819.1"/>
    <property type="molecule type" value="Genomic_DNA"/>
</dbReference>
<organism evidence="1 2">
    <name type="scientific">Sphingobium indicum (strain DSM 16413 / CCM 7287 / MTCC 6362 / UT26 / NBRC 101211 / UT26S)</name>
    <name type="common">Sphingobium japonicum</name>
    <dbReference type="NCBI Taxonomy" id="452662"/>
    <lineage>
        <taxon>Bacteria</taxon>
        <taxon>Pseudomonadati</taxon>
        <taxon>Pseudomonadota</taxon>
        <taxon>Alphaproteobacteria</taxon>
        <taxon>Sphingomonadales</taxon>
        <taxon>Sphingomonadaceae</taxon>
        <taxon>Sphingobium</taxon>
    </lineage>
</organism>
<accession>D4Z2I7</accession>
<dbReference type="STRING" id="452662.SJA_C1-19850"/>
<dbReference type="GeneID" id="41351544"/>
<dbReference type="AlphaFoldDB" id="D4Z2I7"/>